<reference evidence="5 7" key="1">
    <citation type="submission" date="2019-07" db="EMBL/GenBank/DDBJ databases">
        <authorList>
            <person name="Qu J.-H."/>
        </authorList>
    </citation>
    <scope>NUCLEOTIDE SEQUENCE [LARGE SCALE GENOMIC DNA]</scope>
    <source>
        <strain evidence="5 7">MDT1-10-3</strain>
    </source>
</reference>
<dbReference type="SUPFAM" id="SSF46689">
    <property type="entry name" value="Homeodomain-like"/>
    <property type="match status" value="1"/>
</dbReference>
<keyword evidence="1" id="KW-0805">Transcription regulation</keyword>
<organism evidence="5 7">
    <name type="scientific">Rufibacter glacialis</name>
    <dbReference type="NCBI Taxonomy" id="1259555"/>
    <lineage>
        <taxon>Bacteria</taxon>
        <taxon>Pseudomonadati</taxon>
        <taxon>Bacteroidota</taxon>
        <taxon>Cytophagia</taxon>
        <taxon>Cytophagales</taxon>
        <taxon>Hymenobacteraceae</taxon>
        <taxon>Rufibacter</taxon>
    </lineage>
</organism>
<dbReference type="InterPro" id="IPR018060">
    <property type="entry name" value="HTH_AraC"/>
</dbReference>
<dbReference type="PROSITE" id="PS01124">
    <property type="entry name" value="HTH_ARAC_FAMILY_2"/>
    <property type="match status" value="1"/>
</dbReference>
<dbReference type="GO" id="GO:0043565">
    <property type="term" value="F:sequence-specific DNA binding"/>
    <property type="evidence" value="ECO:0007669"/>
    <property type="project" value="InterPro"/>
</dbReference>
<evidence type="ECO:0000313" key="5">
    <source>
        <dbReference type="EMBL" id="KAA6430747.1"/>
    </source>
</evidence>
<dbReference type="PROSITE" id="PS00041">
    <property type="entry name" value="HTH_ARAC_FAMILY_1"/>
    <property type="match status" value="1"/>
</dbReference>
<evidence type="ECO:0000313" key="6">
    <source>
        <dbReference type="EMBL" id="MFA1773209.1"/>
    </source>
</evidence>
<dbReference type="InterPro" id="IPR009057">
    <property type="entry name" value="Homeodomain-like_sf"/>
</dbReference>
<dbReference type="Proteomes" id="UP001570846">
    <property type="component" value="Unassembled WGS sequence"/>
</dbReference>
<comment type="caution">
    <text evidence="5">The sequence shown here is derived from an EMBL/GenBank/DDBJ whole genome shotgun (WGS) entry which is preliminary data.</text>
</comment>
<dbReference type="Proteomes" id="UP000323866">
    <property type="component" value="Unassembled WGS sequence"/>
</dbReference>
<evidence type="ECO:0000256" key="3">
    <source>
        <dbReference type="ARBA" id="ARBA00023163"/>
    </source>
</evidence>
<feature type="domain" description="HTH araC/xylS-type" evidence="4">
    <location>
        <begin position="11"/>
        <end position="115"/>
    </location>
</feature>
<evidence type="ECO:0000313" key="7">
    <source>
        <dbReference type="Proteomes" id="UP000323866"/>
    </source>
</evidence>
<keyword evidence="2" id="KW-0238">DNA-binding</keyword>
<sequence length="122" mass="13665">MIDTKNAILVQKVKAAISDLVQNKVELLTTKNSEYLSDRLKYDYSVLAKVFSDVTGTTVEQYIISQKIAQIKELLVAGELTLAQIAFQMRYSSAGHLSNQFKKETGVTPSFYRKRGADKITV</sequence>
<dbReference type="EMBL" id="JBGOGF010000011">
    <property type="protein sequence ID" value="MFA1773209.1"/>
    <property type="molecule type" value="Genomic_DNA"/>
</dbReference>
<dbReference type="Pfam" id="PF12833">
    <property type="entry name" value="HTH_18"/>
    <property type="match status" value="1"/>
</dbReference>
<dbReference type="AlphaFoldDB" id="A0A5M8Q4D7"/>
<gene>
    <name evidence="6" type="ORF">ACD591_18050</name>
    <name evidence="5" type="ORF">FOE74_19970</name>
</gene>
<protein>
    <submittedName>
        <fullName evidence="6">Helix-turn-helix domain-containing protein</fullName>
    </submittedName>
    <submittedName>
        <fullName evidence="5">Helix-turn-helix transcriptional regulator</fullName>
    </submittedName>
</protein>
<evidence type="ECO:0000256" key="2">
    <source>
        <dbReference type="ARBA" id="ARBA00023125"/>
    </source>
</evidence>
<keyword evidence="3" id="KW-0804">Transcription</keyword>
<name>A0A5M8Q4D7_9BACT</name>
<reference evidence="5 7" key="2">
    <citation type="submission" date="2019-09" db="EMBL/GenBank/DDBJ databases">
        <title>A bacterium isolated from glacier soil.</title>
        <authorList>
            <person name="Liu Q."/>
        </authorList>
    </citation>
    <scope>NUCLEOTIDE SEQUENCE [LARGE SCALE GENOMIC DNA]</scope>
    <source>
        <strain evidence="5 7">MDT1-10-3</strain>
    </source>
</reference>
<evidence type="ECO:0000259" key="4">
    <source>
        <dbReference type="PROSITE" id="PS01124"/>
    </source>
</evidence>
<evidence type="ECO:0000256" key="1">
    <source>
        <dbReference type="ARBA" id="ARBA00023015"/>
    </source>
</evidence>
<dbReference type="RefSeq" id="WP_149100404.1">
    <property type="nucleotide sequence ID" value="NZ_BMMG01000008.1"/>
</dbReference>
<dbReference type="InterPro" id="IPR018062">
    <property type="entry name" value="HTH_AraC-typ_CS"/>
</dbReference>
<keyword evidence="8" id="KW-1185">Reference proteome</keyword>
<dbReference type="GO" id="GO:0003700">
    <property type="term" value="F:DNA-binding transcription factor activity"/>
    <property type="evidence" value="ECO:0007669"/>
    <property type="project" value="InterPro"/>
</dbReference>
<dbReference type="EMBL" id="VKKZ01000025">
    <property type="protein sequence ID" value="KAA6430747.1"/>
    <property type="molecule type" value="Genomic_DNA"/>
</dbReference>
<dbReference type="OrthoDB" id="952277at2"/>
<dbReference type="Gene3D" id="1.10.10.60">
    <property type="entry name" value="Homeodomain-like"/>
    <property type="match status" value="1"/>
</dbReference>
<dbReference type="PANTHER" id="PTHR43280">
    <property type="entry name" value="ARAC-FAMILY TRANSCRIPTIONAL REGULATOR"/>
    <property type="match status" value="1"/>
</dbReference>
<accession>A0A5M8Q4D7</accession>
<dbReference type="PANTHER" id="PTHR43280:SF2">
    <property type="entry name" value="HTH-TYPE TRANSCRIPTIONAL REGULATOR EXSA"/>
    <property type="match status" value="1"/>
</dbReference>
<dbReference type="SMART" id="SM00342">
    <property type="entry name" value="HTH_ARAC"/>
    <property type="match status" value="1"/>
</dbReference>
<evidence type="ECO:0000313" key="8">
    <source>
        <dbReference type="Proteomes" id="UP001570846"/>
    </source>
</evidence>
<reference evidence="6 8" key="3">
    <citation type="submission" date="2024-08" db="EMBL/GenBank/DDBJ databases">
        <authorList>
            <person name="Wei W."/>
        </authorList>
    </citation>
    <scope>NUCLEOTIDE SEQUENCE [LARGE SCALE GENOMIC DNA]</scope>
    <source>
        <strain evidence="6 8">XU2</strain>
    </source>
</reference>
<proteinExistence type="predicted"/>